<proteinExistence type="inferred from homology"/>
<dbReference type="RefSeq" id="WP_137117470.1">
    <property type="nucleotide sequence ID" value="NZ_CP032323.1"/>
</dbReference>
<protein>
    <recommendedName>
        <fullName evidence="4">4-hydroxy-4-methyl-2-oxoglutarate aldolase</fullName>
        <ecNumber evidence="4">4.1.3.17</ecNumber>
    </recommendedName>
</protein>
<dbReference type="KEGG" id="aare:D3093_24515"/>
<sequence length="224" mass="23267">MTSIRTDFPRPTPEQVASFATIGAATVHEALGRRGAVDSAIKPIWPGLRIVGAAFPLKTQPGDNLTLHAAMKLARPGDVLVVDAGDYPEQGSFGDVMATSAQSLGLAGLVTNGGVRDAAAIRDIGFPIFSRAISIKGTVKATLGPIAQPIVLGGVTVHPGDLIVGDDDGLVVVPLDEVEAVLAASRARLEKEERLRADLQSGKTTWDIGNYDALLAQTGQSLQA</sequence>
<comment type="subunit">
    <text evidence="3">Homohexamer.</text>
</comment>
<evidence type="ECO:0000256" key="4">
    <source>
        <dbReference type="ARBA" id="ARBA00012213"/>
    </source>
</evidence>
<evidence type="ECO:0000313" key="11">
    <source>
        <dbReference type="Proteomes" id="UP000298595"/>
    </source>
</evidence>
<evidence type="ECO:0000256" key="1">
    <source>
        <dbReference type="ARBA" id="ARBA00001342"/>
    </source>
</evidence>
<keyword evidence="7" id="KW-0456">Lyase</keyword>
<comment type="similarity">
    <text evidence="8">Belongs to the LigK/PcmE family.</text>
</comment>
<dbReference type="EC" id="4.1.3.17" evidence="4"/>
<reference evidence="10 11" key="1">
    <citation type="submission" date="2018-09" db="EMBL/GenBank/DDBJ databases">
        <title>Whole genome based analysis of evolution and adaptive divergence in Indian and Brazilian strains of Azospirillum brasilense.</title>
        <authorList>
            <person name="Singh C."/>
            <person name="Tripathi A.K."/>
        </authorList>
    </citation>
    <scope>NUCLEOTIDE SEQUENCE [LARGE SCALE GENOMIC DNA]</scope>
    <source>
        <strain evidence="10 11">MTCC4035</strain>
        <plasmid evidence="10 11">p2</plasmid>
    </source>
</reference>
<feature type="binding site" evidence="9">
    <location>
        <begin position="94"/>
        <end position="97"/>
    </location>
    <ligand>
        <name>substrate</name>
    </ligand>
</feature>
<evidence type="ECO:0000256" key="3">
    <source>
        <dbReference type="ARBA" id="ARBA00011643"/>
    </source>
</evidence>
<evidence type="ECO:0000256" key="5">
    <source>
        <dbReference type="ARBA" id="ARBA00022723"/>
    </source>
</evidence>
<dbReference type="NCBIfam" id="NF006731">
    <property type="entry name" value="PRK09262.1"/>
    <property type="match status" value="1"/>
</dbReference>
<dbReference type="GO" id="GO:0046872">
    <property type="term" value="F:metal ion binding"/>
    <property type="evidence" value="ECO:0007669"/>
    <property type="project" value="UniProtKB-KW"/>
</dbReference>
<evidence type="ECO:0000256" key="8">
    <source>
        <dbReference type="ARBA" id="ARBA00061585"/>
    </source>
</evidence>
<comment type="catalytic activity">
    <reaction evidence="1">
        <text>4-hydroxy-4-methyl-2-oxoglutarate = 2 pyruvate</text>
        <dbReference type="Rhea" id="RHEA:22748"/>
        <dbReference type="ChEBI" id="CHEBI:15361"/>
        <dbReference type="ChEBI" id="CHEBI:58276"/>
        <dbReference type="EC" id="4.1.3.17"/>
    </reaction>
</comment>
<dbReference type="EMBL" id="CP032323">
    <property type="protein sequence ID" value="QCN98412.1"/>
    <property type="molecule type" value="Genomic_DNA"/>
</dbReference>
<keyword evidence="5 9" id="KW-0479">Metal-binding</keyword>
<dbReference type="AlphaFoldDB" id="A0A4D8PJ94"/>
<dbReference type="Proteomes" id="UP000298595">
    <property type="component" value="Plasmid p2"/>
</dbReference>
<dbReference type="InterPro" id="IPR005493">
    <property type="entry name" value="RraA/RraA-like"/>
</dbReference>
<geneLocation type="plasmid" evidence="10 11">
    <name>p2</name>
</geneLocation>
<evidence type="ECO:0000256" key="7">
    <source>
        <dbReference type="ARBA" id="ARBA00023239"/>
    </source>
</evidence>
<evidence type="ECO:0000313" key="10">
    <source>
        <dbReference type="EMBL" id="QCN98412.1"/>
    </source>
</evidence>
<dbReference type="PANTHER" id="PTHR33254:SF16">
    <property type="entry name" value="BLR3842 PROTEIN"/>
    <property type="match status" value="1"/>
</dbReference>
<evidence type="ECO:0000256" key="2">
    <source>
        <dbReference type="ARBA" id="ARBA00001946"/>
    </source>
</evidence>
<dbReference type="PANTHER" id="PTHR33254">
    <property type="entry name" value="4-HYDROXY-4-METHYL-2-OXOGLUTARATE ALDOLASE 3-RELATED"/>
    <property type="match status" value="1"/>
</dbReference>
<dbReference type="Pfam" id="PF03737">
    <property type="entry name" value="RraA-like"/>
    <property type="match status" value="1"/>
</dbReference>
<dbReference type="GO" id="GO:0019336">
    <property type="term" value="P:phenol-containing compound catabolic process"/>
    <property type="evidence" value="ECO:0007669"/>
    <property type="project" value="UniProtKB-ARBA"/>
</dbReference>
<name>A0A4D8PJ94_9PROT</name>
<gene>
    <name evidence="10" type="ORF">D3093_24515</name>
</gene>
<feature type="binding site" evidence="9">
    <location>
        <position position="117"/>
    </location>
    <ligand>
        <name>Mg(2+)</name>
        <dbReference type="ChEBI" id="CHEBI:18420"/>
    </ligand>
</feature>
<dbReference type="GO" id="GO:0072329">
    <property type="term" value="P:monocarboxylic acid catabolic process"/>
    <property type="evidence" value="ECO:0007669"/>
    <property type="project" value="UniProtKB-ARBA"/>
</dbReference>
<accession>A0A4D8PJ94</accession>
<keyword evidence="10" id="KW-0614">Plasmid</keyword>
<dbReference type="FunFam" id="3.50.30.40:FF:000002">
    <property type="entry name" value="4-carboxy-4-hydroxy-2-oxoadipate aldolase/oxaloacetate decarboxylase"/>
    <property type="match status" value="1"/>
</dbReference>
<dbReference type="Gene3D" id="3.50.30.40">
    <property type="entry name" value="Ribonuclease E inhibitor RraA/RraA-like"/>
    <property type="match status" value="1"/>
</dbReference>
<dbReference type="InterPro" id="IPR036704">
    <property type="entry name" value="RraA/RraA-like_sf"/>
</dbReference>
<comment type="cofactor">
    <cofactor evidence="2 9">
        <name>Mg(2+)</name>
        <dbReference type="ChEBI" id="CHEBI:18420"/>
    </cofactor>
</comment>
<evidence type="ECO:0000256" key="6">
    <source>
        <dbReference type="ARBA" id="ARBA00022842"/>
    </source>
</evidence>
<dbReference type="CDD" id="cd16841">
    <property type="entry name" value="RraA_family"/>
    <property type="match status" value="1"/>
</dbReference>
<evidence type="ECO:0000256" key="9">
    <source>
        <dbReference type="PIRSR" id="PIRSR605493-1"/>
    </source>
</evidence>
<dbReference type="GO" id="GO:0047443">
    <property type="term" value="F:4-hydroxy-4-methyl-2-oxoglutarate aldolase activity"/>
    <property type="evidence" value="ECO:0007669"/>
    <property type="project" value="UniProtKB-EC"/>
</dbReference>
<keyword evidence="6 9" id="KW-0460">Magnesium</keyword>
<organism evidence="10 11">
    <name type="scientific">Azospirillum argentinense</name>
    <dbReference type="NCBI Taxonomy" id="2970906"/>
    <lineage>
        <taxon>Bacteria</taxon>
        <taxon>Pseudomonadati</taxon>
        <taxon>Pseudomonadota</taxon>
        <taxon>Alphaproteobacteria</taxon>
        <taxon>Rhodospirillales</taxon>
        <taxon>Azospirillaceae</taxon>
        <taxon>Azospirillum</taxon>
    </lineage>
</organism>
<dbReference type="SUPFAM" id="SSF89562">
    <property type="entry name" value="RraA-like"/>
    <property type="match status" value="1"/>
</dbReference>
<dbReference type="GO" id="GO:0042537">
    <property type="term" value="P:benzene-containing compound metabolic process"/>
    <property type="evidence" value="ECO:0007669"/>
    <property type="project" value="UniProtKB-ARBA"/>
</dbReference>
<feature type="binding site" evidence="9">
    <location>
        <position position="116"/>
    </location>
    <ligand>
        <name>substrate</name>
    </ligand>
</feature>